<gene>
    <name evidence="1" type="ORF">VICG_01633</name>
</gene>
<dbReference type="RefSeq" id="XP_007605078.1">
    <property type="nucleotide sequence ID" value="XM_007605016.1"/>
</dbReference>
<evidence type="ECO:0000313" key="1">
    <source>
        <dbReference type="EMBL" id="ELA41392.1"/>
    </source>
</evidence>
<reference evidence="2" key="1">
    <citation type="submission" date="2011-05" db="EMBL/GenBank/DDBJ databases">
        <title>The genome sequence of Vittaforma corneae strain ATCC 50505.</title>
        <authorList>
            <consortium name="The Broad Institute Genome Sequencing Platform"/>
            <person name="Cuomo C."/>
            <person name="Didier E."/>
            <person name="Bowers L."/>
            <person name="Young S.K."/>
            <person name="Zeng Q."/>
            <person name="Gargeya S."/>
            <person name="Fitzgerald M."/>
            <person name="Haas B."/>
            <person name="Abouelleil A."/>
            <person name="Alvarado L."/>
            <person name="Arachchi H.M."/>
            <person name="Berlin A."/>
            <person name="Chapman S.B."/>
            <person name="Gearin G."/>
            <person name="Goldberg J."/>
            <person name="Griggs A."/>
            <person name="Gujja S."/>
            <person name="Hansen M."/>
            <person name="Heiman D."/>
            <person name="Howarth C."/>
            <person name="Larimer J."/>
            <person name="Lui A."/>
            <person name="MacDonald P.J.P."/>
            <person name="McCowen C."/>
            <person name="Montmayeur A."/>
            <person name="Murphy C."/>
            <person name="Neiman D."/>
            <person name="Pearson M."/>
            <person name="Priest M."/>
            <person name="Roberts A."/>
            <person name="Saif S."/>
            <person name="Shea T."/>
            <person name="Sisk P."/>
            <person name="Stolte C."/>
            <person name="Sykes S."/>
            <person name="Wortman J."/>
            <person name="Nusbaum C."/>
            <person name="Birren B."/>
        </authorList>
    </citation>
    <scope>NUCLEOTIDE SEQUENCE [LARGE SCALE GENOMIC DNA]</scope>
    <source>
        <strain evidence="2">ATCC 50505</strain>
    </source>
</reference>
<proteinExistence type="predicted"/>
<evidence type="ECO:0000313" key="2">
    <source>
        <dbReference type="Proteomes" id="UP000011082"/>
    </source>
</evidence>
<organism evidence="1 2">
    <name type="scientific">Vittaforma corneae (strain ATCC 50505)</name>
    <name type="common">Microsporidian parasite</name>
    <name type="synonym">Nosema corneum</name>
    <dbReference type="NCBI Taxonomy" id="993615"/>
    <lineage>
        <taxon>Eukaryota</taxon>
        <taxon>Fungi</taxon>
        <taxon>Fungi incertae sedis</taxon>
        <taxon>Microsporidia</taxon>
        <taxon>Nosematidae</taxon>
        <taxon>Vittaforma</taxon>
    </lineage>
</organism>
<dbReference type="EMBL" id="JH370145">
    <property type="protein sequence ID" value="ELA41392.1"/>
    <property type="molecule type" value="Genomic_DNA"/>
</dbReference>
<dbReference type="AlphaFoldDB" id="L2GM65"/>
<accession>L2GM65</accession>
<dbReference type="HOGENOM" id="CLU_1066337_0_0_1"/>
<protein>
    <submittedName>
        <fullName evidence="1">Uncharacterized protein</fullName>
    </submittedName>
</protein>
<dbReference type="Proteomes" id="UP000011082">
    <property type="component" value="Unassembled WGS sequence"/>
</dbReference>
<keyword evidence="2" id="KW-1185">Reference proteome</keyword>
<sequence>MASPSERIEQIERELQRYTAKKSSAKTLAAIGSSISERVKILNDVHDELIAISKELYYYDMVDYLGNLRIDALKLSQCLVLAKELDKAKQKFKNDKETKYLEQGEKLQKRVFWVGTNIIKAYIKNHEALEDIRNFYIESPESVKEKIRKHYFSQRIKDIERNIRACSEEVEKNYQLLIMGEVLAFEETFCNGVDTSMQKPGTFGFHILMVFKSICNKKNKDRIRAILKEISQKPSLTKIDELFTSAAKAHYSWHNTKSIEL</sequence>
<name>L2GM65_VITCO</name>
<dbReference type="VEuPathDB" id="MicrosporidiaDB:VICG_01633"/>
<dbReference type="InParanoid" id="L2GM65"/>
<dbReference type="GeneID" id="19882343"/>